<evidence type="ECO:0000313" key="2">
    <source>
        <dbReference type="Proteomes" id="UP000269208"/>
    </source>
</evidence>
<dbReference type="InterPro" id="IPR012675">
    <property type="entry name" value="Beta-grasp_dom_sf"/>
</dbReference>
<organism evidence="1 2">
    <name type="scientific">Salmonella enterica I</name>
    <dbReference type="NCBI Taxonomy" id="59201"/>
    <lineage>
        <taxon>Bacteria</taxon>
        <taxon>Pseudomonadati</taxon>
        <taxon>Pseudomonadota</taxon>
        <taxon>Gammaproteobacteria</taxon>
        <taxon>Enterobacterales</taxon>
        <taxon>Enterobacteriaceae</taxon>
        <taxon>Salmonella</taxon>
    </lineage>
</organism>
<dbReference type="SUPFAM" id="SSF54292">
    <property type="entry name" value="2Fe-2S ferredoxin-like"/>
    <property type="match status" value="1"/>
</dbReference>
<name>A0A3S4K9J1_SALET</name>
<gene>
    <name evidence="1" type="primary">ascD_1</name>
    <name evidence="1" type="ORF">NCTC6754_04949</name>
</gene>
<protein>
    <submittedName>
        <fullName evidence="1">CDP-6-deoxy-delta-3,4-glucoseen reductase</fullName>
        <ecNumber evidence="1">1.17.1.-</ecNumber>
    </submittedName>
</protein>
<accession>A0A3S4K9J1</accession>
<dbReference type="Proteomes" id="UP000269208">
    <property type="component" value="Chromosome"/>
</dbReference>
<dbReference type="AlphaFoldDB" id="A0A3S4K9J1"/>
<dbReference type="GO" id="GO:0016491">
    <property type="term" value="F:oxidoreductase activity"/>
    <property type="evidence" value="ECO:0007669"/>
    <property type="project" value="UniProtKB-KW"/>
</dbReference>
<dbReference type="Gene3D" id="3.10.20.30">
    <property type="match status" value="1"/>
</dbReference>
<reference evidence="1 2" key="1">
    <citation type="submission" date="2018-12" db="EMBL/GenBank/DDBJ databases">
        <authorList>
            <consortium name="Pathogen Informatics"/>
        </authorList>
    </citation>
    <scope>NUCLEOTIDE SEQUENCE [LARGE SCALE GENOMIC DNA]</scope>
    <source>
        <strain evidence="1 2">NCTC6754</strain>
    </source>
</reference>
<keyword evidence="1" id="KW-0560">Oxidoreductase</keyword>
<dbReference type="GO" id="GO:0051536">
    <property type="term" value="F:iron-sulfur cluster binding"/>
    <property type="evidence" value="ECO:0007669"/>
    <property type="project" value="InterPro"/>
</dbReference>
<dbReference type="EC" id="1.17.1.-" evidence="1"/>
<dbReference type="EMBL" id="LR134190">
    <property type="protein sequence ID" value="VEB57555.1"/>
    <property type="molecule type" value="Genomic_DNA"/>
</dbReference>
<dbReference type="InterPro" id="IPR036010">
    <property type="entry name" value="2Fe-2S_ferredoxin-like_sf"/>
</dbReference>
<evidence type="ECO:0000313" key="1">
    <source>
        <dbReference type="EMBL" id="VEB57555.1"/>
    </source>
</evidence>
<proteinExistence type="predicted"/>
<sequence>MNQSSMLRYRLVSILNIAAKAGDCGICESDLLAGEVVDSKGNIFGQGDKILTCCCKPKTALELNAHFFPELAGQTKKKLSHAR</sequence>